<keyword evidence="4 5" id="KW-0274">FAD</keyword>
<keyword evidence="5" id="KW-0560">Oxidoreductase</keyword>
<dbReference type="InterPro" id="IPR041504">
    <property type="entry name" value="AidB_N"/>
</dbReference>
<dbReference type="Gene3D" id="1.20.140.10">
    <property type="entry name" value="Butyryl-CoA Dehydrogenase, subunit A, domain 3"/>
    <property type="match status" value="1"/>
</dbReference>
<gene>
    <name evidence="9" type="ORF">LX16_4180</name>
</gene>
<evidence type="ECO:0000256" key="5">
    <source>
        <dbReference type="RuleBase" id="RU362125"/>
    </source>
</evidence>
<feature type="domain" description="Acyl-CoA oxidase/dehydrogenase middle" evidence="7">
    <location>
        <begin position="180"/>
        <end position="274"/>
    </location>
</feature>
<dbReference type="Pfam" id="PF18158">
    <property type="entry name" value="AidB_N"/>
    <property type="match status" value="1"/>
</dbReference>
<evidence type="ECO:0000259" key="6">
    <source>
        <dbReference type="Pfam" id="PF00441"/>
    </source>
</evidence>
<keyword evidence="10" id="KW-1185">Reference proteome</keyword>
<dbReference type="PROSITE" id="PS00073">
    <property type="entry name" value="ACYL_COA_DH_2"/>
    <property type="match status" value="1"/>
</dbReference>
<dbReference type="GO" id="GO:0003995">
    <property type="term" value="F:acyl-CoA dehydrogenase activity"/>
    <property type="evidence" value="ECO:0007669"/>
    <property type="project" value="InterPro"/>
</dbReference>
<name>A0A562UYS9_9ACTN</name>
<dbReference type="PANTHER" id="PTHR42707">
    <property type="entry name" value="ACYL-COA DEHYDROGENASE"/>
    <property type="match status" value="1"/>
</dbReference>
<dbReference type="Pfam" id="PF02770">
    <property type="entry name" value="Acyl-CoA_dh_M"/>
    <property type="match status" value="1"/>
</dbReference>
<dbReference type="Gene3D" id="2.40.110.20">
    <property type="match status" value="1"/>
</dbReference>
<dbReference type="SUPFAM" id="SSF47203">
    <property type="entry name" value="Acyl-CoA dehydrogenase C-terminal domain-like"/>
    <property type="match status" value="1"/>
</dbReference>
<comment type="similarity">
    <text evidence="2 5">Belongs to the acyl-CoA dehydrogenase family.</text>
</comment>
<dbReference type="OrthoDB" id="9771038at2"/>
<feature type="domain" description="Adaptive response protein AidB N-terminal" evidence="8">
    <location>
        <begin position="11"/>
        <end position="166"/>
    </location>
</feature>
<accession>A0A562UYS9</accession>
<keyword evidence="3 5" id="KW-0285">Flavoprotein</keyword>
<dbReference type="Pfam" id="PF00441">
    <property type="entry name" value="Acyl-CoA_dh_1"/>
    <property type="match status" value="1"/>
</dbReference>
<dbReference type="InterPro" id="IPR052904">
    <property type="entry name" value="Acyl-CoA_dehydrogenase-like"/>
</dbReference>
<evidence type="ECO:0000259" key="7">
    <source>
        <dbReference type="Pfam" id="PF02770"/>
    </source>
</evidence>
<dbReference type="InterPro" id="IPR009100">
    <property type="entry name" value="AcylCoA_DH/oxidase_NM_dom_sf"/>
</dbReference>
<dbReference type="AlphaFoldDB" id="A0A562UYS9"/>
<proteinExistence type="inferred from homology"/>
<dbReference type="PROSITE" id="PS00072">
    <property type="entry name" value="ACYL_COA_DH_1"/>
    <property type="match status" value="1"/>
</dbReference>
<dbReference type="InterPro" id="IPR036250">
    <property type="entry name" value="AcylCo_DH-like_C"/>
</dbReference>
<dbReference type="InterPro" id="IPR006089">
    <property type="entry name" value="Acyl-CoA_DH_CS"/>
</dbReference>
<dbReference type="InterPro" id="IPR009075">
    <property type="entry name" value="AcylCo_DH/oxidase_C"/>
</dbReference>
<evidence type="ECO:0000256" key="3">
    <source>
        <dbReference type="ARBA" id="ARBA00022630"/>
    </source>
</evidence>
<comment type="cofactor">
    <cofactor evidence="1 5">
        <name>FAD</name>
        <dbReference type="ChEBI" id="CHEBI:57692"/>
    </cofactor>
</comment>
<evidence type="ECO:0000256" key="1">
    <source>
        <dbReference type="ARBA" id="ARBA00001974"/>
    </source>
</evidence>
<dbReference type="InterPro" id="IPR006091">
    <property type="entry name" value="Acyl-CoA_Oxase/DH_mid-dom"/>
</dbReference>
<dbReference type="PANTHER" id="PTHR42707:SF3">
    <property type="entry name" value="ACYL-COA DEHYDROGENASE AIDB-RELATED"/>
    <property type="match status" value="1"/>
</dbReference>
<dbReference type="Proteomes" id="UP000321617">
    <property type="component" value="Unassembled WGS sequence"/>
</dbReference>
<organism evidence="9 10">
    <name type="scientific">Stackebrandtia albiflava</name>
    <dbReference type="NCBI Taxonomy" id="406432"/>
    <lineage>
        <taxon>Bacteria</taxon>
        <taxon>Bacillati</taxon>
        <taxon>Actinomycetota</taxon>
        <taxon>Actinomycetes</taxon>
        <taxon>Glycomycetales</taxon>
        <taxon>Glycomycetaceae</taxon>
        <taxon>Stackebrandtia</taxon>
    </lineage>
</organism>
<evidence type="ECO:0000256" key="2">
    <source>
        <dbReference type="ARBA" id="ARBA00009347"/>
    </source>
</evidence>
<sequence>MPSHRPHEVFNQPPPMTGRNLYTADTALRDAAGWTGAGWVAETATELGERLSTAATASAAEAAHRHPPVLRTHDRVGNRVDEVDFHPAWHRFMDLAVGYGVHASPWRDPRPGAHAARAVLFSLLAQVEPGHGCPMSMTYASVPALRAAPELAARWTPKITSGVYDPGLRPMADKAGVLLGMAMTERQGGSDVRANTTTATPTATGEYLLRGHKWFCSAPMSDAFLVLAQAPGGLSCFLLPRVLPDGTRNAIRFQRLKDKLGNRSNASAEPEFHDAVAHLVGEEGRGVRTIIEMVNHTRLDCVIATAAGMRQSAAEAVWHTRHRSAFGRRLVDQPLMTRVLADLCVESEAATVTMMRLAAAYDDPAQAAFRRLATAVAKYWVCKRGPGHAAEALECLGGNGYIEDFPLARRYREQPLMSIWEGSGNVICLDVLRAVQTAPESLDAFFAELDTTRGTDQHLDAHTDRLRDRFTGTVAPGDARRVTEDMALALQASLLWRYAPEPVARGFVAARLAAGRGLVYGDLPSDVDAAAVVDRYLPE</sequence>
<protein>
    <submittedName>
        <fullName evidence="9">Putative acyl-CoA dehydrogenase</fullName>
    </submittedName>
</protein>
<evidence type="ECO:0000313" key="9">
    <source>
        <dbReference type="EMBL" id="TWJ10757.1"/>
    </source>
</evidence>
<evidence type="ECO:0000259" key="8">
    <source>
        <dbReference type="Pfam" id="PF18158"/>
    </source>
</evidence>
<comment type="caution">
    <text evidence="9">The sequence shown here is derived from an EMBL/GenBank/DDBJ whole genome shotgun (WGS) entry which is preliminary data.</text>
</comment>
<dbReference type="RefSeq" id="WP_147141719.1">
    <property type="nucleotide sequence ID" value="NZ_BAABIJ010000003.1"/>
</dbReference>
<reference evidence="9 10" key="1">
    <citation type="journal article" date="2013" name="Stand. Genomic Sci.">
        <title>Genomic Encyclopedia of Type Strains, Phase I: The one thousand microbial genomes (KMG-I) project.</title>
        <authorList>
            <person name="Kyrpides N.C."/>
            <person name="Woyke T."/>
            <person name="Eisen J.A."/>
            <person name="Garrity G."/>
            <person name="Lilburn T.G."/>
            <person name="Beck B.J."/>
            <person name="Whitman W.B."/>
            <person name="Hugenholtz P."/>
            <person name="Klenk H.P."/>
        </authorList>
    </citation>
    <scope>NUCLEOTIDE SEQUENCE [LARGE SCALE GENOMIC DNA]</scope>
    <source>
        <strain evidence="9 10">DSM 45044</strain>
    </source>
</reference>
<dbReference type="Gene3D" id="6.10.250.600">
    <property type="match status" value="1"/>
</dbReference>
<feature type="domain" description="Acyl-CoA dehydrogenase/oxidase C-terminal" evidence="6">
    <location>
        <begin position="284"/>
        <end position="435"/>
    </location>
</feature>
<dbReference type="EMBL" id="VLLL01000007">
    <property type="protein sequence ID" value="TWJ10757.1"/>
    <property type="molecule type" value="Genomic_DNA"/>
</dbReference>
<dbReference type="SUPFAM" id="SSF56645">
    <property type="entry name" value="Acyl-CoA dehydrogenase NM domain-like"/>
    <property type="match status" value="1"/>
</dbReference>
<evidence type="ECO:0000256" key="4">
    <source>
        <dbReference type="ARBA" id="ARBA00022827"/>
    </source>
</evidence>
<evidence type="ECO:0000313" key="10">
    <source>
        <dbReference type="Proteomes" id="UP000321617"/>
    </source>
</evidence>